<reference evidence="1 2" key="1">
    <citation type="submission" date="2010-02" db="EMBL/GenBank/DDBJ databases">
        <authorList>
            <person name="Weinstock G."/>
            <person name="Sodergren E."/>
            <person name="Clifton S."/>
            <person name="Fulton L."/>
            <person name="Fulton B."/>
            <person name="Courtney L."/>
            <person name="Fronick C."/>
            <person name="Harrison M."/>
            <person name="Strong C."/>
            <person name="Farmer C."/>
            <person name="Delahaunty K."/>
            <person name="Markovic C."/>
            <person name="Hall O."/>
            <person name="Minx P."/>
            <person name="Tomlinson C."/>
            <person name="Mitreva M."/>
            <person name="Nelson J."/>
            <person name="Hou S."/>
            <person name="Wollam A."/>
            <person name="Pepin K.H."/>
            <person name="Johnson M."/>
            <person name="Bhonagiri V."/>
            <person name="Zhang X."/>
            <person name="Suruliraj S."/>
            <person name="Warren W."/>
            <person name="Chinwalla A."/>
            <person name="Mardis E.R."/>
            <person name="Wilson R.K."/>
        </authorList>
    </citation>
    <scope>NUCLEOTIDE SEQUENCE [LARGE SCALE GENOMIC DNA]</scope>
    <source>
        <strain evidence="1 2">ATCC 29315</strain>
    </source>
</reference>
<evidence type="ECO:0000313" key="2">
    <source>
        <dbReference type="Proteomes" id="UP000005536"/>
    </source>
</evidence>
<organism evidence="1 2">
    <name type="scientific">Neisseria elongata subsp. glycolytica ATCC 29315</name>
    <dbReference type="NCBI Taxonomy" id="546263"/>
    <lineage>
        <taxon>Bacteria</taxon>
        <taxon>Pseudomonadati</taxon>
        <taxon>Pseudomonadota</taxon>
        <taxon>Betaproteobacteria</taxon>
        <taxon>Neisseriales</taxon>
        <taxon>Neisseriaceae</taxon>
        <taxon>Neisseria</taxon>
    </lineage>
</organism>
<proteinExistence type="predicted"/>
<comment type="caution">
    <text evidence="1">The sequence shown here is derived from an EMBL/GenBank/DDBJ whole genome shotgun (WGS) entry which is preliminary data.</text>
</comment>
<name>D4DU37_NEIEG</name>
<evidence type="ECO:0000313" key="1">
    <source>
        <dbReference type="EMBL" id="EFE48620.1"/>
    </source>
</evidence>
<dbReference type="AlphaFoldDB" id="D4DU37"/>
<protein>
    <submittedName>
        <fullName evidence="1">Uncharacterized protein</fullName>
    </submittedName>
</protein>
<sequence>MPFCVVFAVSALWVLQVVKELNWFTVLQRWHLICTLPLPTASNLLQAAQRSSR</sequence>
<dbReference type="EMBL" id="ADBF01000253">
    <property type="protein sequence ID" value="EFE48620.1"/>
    <property type="molecule type" value="Genomic_DNA"/>
</dbReference>
<dbReference type="Proteomes" id="UP000005536">
    <property type="component" value="Unassembled WGS sequence"/>
</dbReference>
<gene>
    <name evidence="1" type="ORF">NEIELOOT_02594</name>
</gene>
<accession>D4DU37</accession>